<name>A0ABX9Y0N5_MICCH</name>
<evidence type="ECO:0000313" key="4">
    <source>
        <dbReference type="Proteomes" id="UP000274694"/>
    </source>
</evidence>
<proteinExistence type="predicted"/>
<evidence type="ECO:0008006" key="5">
    <source>
        <dbReference type="Google" id="ProtNLM"/>
    </source>
</evidence>
<feature type="compositionally biased region" description="Gly residues" evidence="1">
    <location>
        <begin position="145"/>
        <end position="194"/>
    </location>
</feature>
<evidence type="ECO:0000256" key="2">
    <source>
        <dbReference type="SAM" id="Phobius"/>
    </source>
</evidence>
<feature type="region of interest" description="Disordered" evidence="1">
    <location>
        <begin position="81"/>
        <end position="353"/>
    </location>
</feature>
<feature type="compositionally biased region" description="Basic and acidic residues" evidence="1">
    <location>
        <begin position="81"/>
        <end position="97"/>
    </location>
</feature>
<evidence type="ECO:0000313" key="3">
    <source>
        <dbReference type="EMBL" id="RQW90897.1"/>
    </source>
</evidence>
<feature type="compositionally biased region" description="Basic and acidic residues" evidence="1">
    <location>
        <begin position="243"/>
        <end position="296"/>
    </location>
</feature>
<feature type="transmembrane region" description="Helical" evidence="2">
    <location>
        <begin position="414"/>
        <end position="433"/>
    </location>
</feature>
<dbReference type="EMBL" id="QGTA01000213">
    <property type="protein sequence ID" value="RQW90897.1"/>
    <property type="molecule type" value="Genomic_DNA"/>
</dbReference>
<keyword evidence="2" id="KW-0472">Membrane</keyword>
<keyword evidence="2" id="KW-1133">Transmembrane helix</keyword>
<sequence length="442" mass="45011">METLVMAKKMLGKVVAGAALGGAGLLVFTPGMAYAGGHDEGKVIAKPHVVKAGDTVELLAICSEPQQHATVWSKVTGKVDLRPARDGEHGDWADRGGDWGGDQDWGWDDKGPDGKDEHGKGPDGKDDHGKGPDGRGEPGGDEHGPGGNGPDGNGPGGNGPGGNGPGGNGPGGNGPGGNGPGGNGPGGNGPGGDGMPQPPADQPQPPAGQPEGQPQPGGAGAGAAVDPGDWQGHDEYGQDAEPGWEKEKPGGPDWTKDAHGPDGKEQHGKDAKDEHGKDDRGGRPDDKGKDGKDEHGSWQGGKNDWQEGENDWPGDKSDWPGDKDDWQASGGAWQDDKGDYGKDAERDYGKDGKDGWEHGKDFVYYGEATVSHDARPGRYELRGSCGEGELVVLPRGGVDGGDGGMTTTGVDRTLATGGAGMIGAAALGGLVLLRRRRAGDLV</sequence>
<gene>
    <name evidence="3" type="ORF">DLJ60_18990</name>
</gene>
<feature type="compositionally biased region" description="Pro residues" evidence="1">
    <location>
        <begin position="196"/>
        <end position="208"/>
    </location>
</feature>
<keyword evidence="2" id="KW-0812">Transmembrane</keyword>
<evidence type="ECO:0000256" key="1">
    <source>
        <dbReference type="SAM" id="MobiDB-lite"/>
    </source>
</evidence>
<protein>
    <recommendedName>
        <fullName evidence="5">Gram-positive cocci surface proteins LPxTG domain-containing protein</fullName>
    </recommendedName>
</protein>
<dbReference type="Proteomes" id="UP000274694">
    <property type="component" value="Unassembled WGS sequence"/>
</dbReference>
<feature type="compositionally biased region" description="Basic and acidic residues" evidence="1">
    <location>
        <begin position="334"/>
        <end position="353"/>
    </location>
</feature>
<accession>A0ABX9Y0N5</accession>
<organism evidence="3 4">
    <name type="scientific">Micromonospora chalcea</name>
    <dbReference type="NCBI Taxonomy" id="1874"/>
    <lineage>
        <taxon>Bacteria</taxon>
        <taxon>Bacillati</taxon>
        <taxon>Actinomycetota</taxon>
        <taxon>Actinomycetes</taxon>
        <taxon>Micromonosporales</taxon>
        <taxon>Micromonosporaceae</taxon>
        <taxon>Micromonospora</taxon>
    </lineage>
</organism>
<feature type="compositionally biased region" description="Basic and acidic residues" evidence="1">
    <location>
        <begin position="313"/>
        <end position="326"/>
    </location>
</feature>
<comment type="caution">
    <text evidence="3">The sequence shown here is derived from an EMBL/GenBank/DDBJ whole genome shotgun (WGS) entry which is preliminary data.</text>
</comment>
<reference evidence="3 4" key="1">
    <citation type="submission" date="2018-05" db="EMBL/GenBank/DDBJ databases">
        <title>Micromonospora from Atacama Desert.</title>
        <authorList>
            <person name="Carro L."/>
            <person name="Goodfellow M."/>
            <person name="Klenk H.-P."/>
        </authorList>
    </citation>
    <scope>NUCLEOTIDE SEQUENCE [LARGE SCALE GENOMIC DNA]</scope>
    <source>
        <strain evidence="3 4">LB41</strain>
    </source>
</reference>
<dbReference type="RefSeq" id="WP_124778964.1">
    <property type="nucleotide sequence ID" value="NZ_QGTA01000213.1"/>
</dbReference>
<feature type="compositionally biased region" description="Basic and acidic residues" evidence="1">
    <location>
        <begin position="107"/>
        <end position="144"/>
    </location>
</feature>
<keyword evidence="4" id="KW-1185">Reference proteome</keyword>